<dbReference type="GO" id="GO:0030430">
    <property type="term" value="C:host cell cytoplasm"/>
    <property type="evidence" value="ECO:0007669"/>
    <property type="project" value="UniProtKB-SubCell"/>
</dbReference>
<name>A0A096ZGU0_9RHAB</name>
<feature type="domain" description="Rhabdovirus nucleocapsid" evidence="12">
    <location>
        <begin position="10"/>
        <end position="408"/>
    </location>
</feature>
<dbReference type="Gene3D" id="1.10.3570.10">
    <property type="entry name" value="Rhabdovirus nucleocapsid protein like domain"/>
    <property type="match status" value="1"/>
</dbReference>
<dbReference type="Gene3D" id="1.10.3610.10">
    <property type="entry name" value="Nucleoprotein"/>
    <property type="match status" value="1"/>
</dbReference>
<evidence type="ECO:0000256" key="7">
    <source>
        <dbReference type="ARBA" id="ARBA00022884"/>
    </source>
</evidence>
<dbReference type="GO" id="GO:0019013">
    <property type="term" value="C:viral nucleocapsid"/>
    <property type="evidence" value="ECO:0007669"/>
    <property type="project" value="UniProtKB-KW"/>
</dbReference>
<evidence type="ECO:0000256" key="8">
    <source>
        <dbReference type="ARBA" id="ARBA00023086"/>
    </source>
</evidence>
<dbReference type="InterPro" id="IPR035961">
    <property type="entry name" value="Rhabdovirus_nucleoprotein-like"/>
</dbReference>
<evidence type="ECO:0000256" key="11">
    <source>
        <dbReference type="ARBA" id="ARBA00033344"/>
    </source>
</evidence>
<dbReference type="GO" id="GO:1990904">
    <property type="term" value="C:ribonucleoprotein complex"/>
    <property type="evidence" value="ECO:0007669"/>
    <property type="project" value="UniProtKB-KW"/>
</dbReference>
<keyword evidence="4" id="KW-1139">Helical capsid protein</keyword>
<comment type="subcellular location">
    <subcellularLocation>
        <location evidence="1">Host cytoplasm</location>
    </subcellularLocation>
    <subcellularLocation>
        <location evidence="2">Virion</location>
    </subcellularLocation>
</comment>
<dbReference type="RefSeq" id="YP_009177205.1">
    <property type="nucleotide sequence ID" value="NC_028241.1"/>
</dbReference>
<dbReference type="GeneID" id="26122886"/>
<keyword evidence="7" id="KW-0694">RNA-binding</keyword>
<evidence type="ECO:0000256" key="3">
    <source>
        <dbReference type="ARBA" id="ARBA00014389"/>
    </source>
</evidence>
<dbReference type="Proteomes" id="UP000172221">
    <property type="component" value="Segment"/>
</dbReference>
<dbReference type="GO" id="GO:0003723">
    <property type="term" value="F:RNA binding"/>
    <property type="evidence" value="ECO:0007669"/>
    <property type="project" value="UniProtKB-KW"/>
</dbReference>
<evidence type="ECO:0000256" key="6">
    <source>
        <dbReference type="ARBA" id="ARBA00022844"/>
    </source>
</evidence>
<evidence type="ECO:0000256" key="9">
    <source>
        <dbReference type="ARBA" id="ARBA00023200"/>
    </source>
</evidence>
<evidence type="ECO:0000256" key="10">
    <source>
        <dbReference type="ARBA" id="ARBA00023274"/>
    </source>
</evidence>
<protein>
    <recommendedName>
        <fullName evidence="3">Nucleoprotein</fullName>
    </recommendedName>
    <alternativeName>
        <fullName evidence="11">Nucleocapsid protein</fullName>
    </alternativeName>
</protein>
<keyword evidence="6" id="KW-0946">Virion</keyword>
<dbReference type="InterPro" id="IPR023330">
    <property type="entry name" value="Rhabdovirus_ncapsid_N"/>
</dbReference>
<accession>A0A096ZGU0</accession>
<dbReference type="KEGG" id="vg:26122886"/>
<evidence type="ECO:0000313" key="13">
    <source>
        <dbReference type="EMBL" id="AIR95569.1"/>
    </source>
</evidence>
<dbReference type="InterPro" id="IPR023331">
    <property type="entry name" value="Rhabdovirus_ncapsid_C"/>
</dbReference>
<reference evidence="13 14" key="1">
    <citation type="submission" date="2014-07" db="EMBL/GenBank/DDBJ databases">
        <title>Koolpinyah and Yata viruses: two newly recognised ephemeroviruses from tropical regions of Australia and Africa.</title>
        <authorList>
            <person name="Blasdell K.R."/>
            <person name="Widen S.G."/>
            <person name="Diviney S.M."/>
            <person name="Firth C."/>
            <person name="Wood T.G."/>
            <person name="Tesh R.B."/>
            <person name="Holmes E.C."/>
            <person name="Vasilakis N."/>
            <person name="Walker P.J."/>
        </authorList>
    </citation>
    <scope>NUCLEOTIDE SEQUENCE [LARGE SCALE GENOMIC DNA]</scope>
    <source>
        <strain evidence="13">DakArB 2181</strain>
    </source>
</reference>
<dbReference type="GO" id="GO:0019029">
    <property type="term" value="C:helical viral capsid"/>
    <property type="evidence" value="ECO:0007669"/>
    <property type="project" value="UniProtKB-KW"/>
</dbReference>
<dbReference type="InterPro" id="IPR000448">
    <property type="entry name" value="Rhabdo_ncapsid"/>
</dbReference>
<dbReference type="EMBL" id="KM085030">
    <property type="protein sequence ID" value="AIR95569.1"/>
    <property type="molecule type" value="Viral_cRNA"/>
</dbReference>
<keyword evidence="8 13" id="KW-0543">Viral nucleoprotein</keyword>
<evidence type="ECO:0000256" key="2">
    <source>
        <dbReference type="ARBA" id="ARBA00004328"/>
    </source>
</evidence>
<evidence type="ECO:0000256" key="5">
    <source>
        <dbReference type="ARBA" id="ARBA00022561"/>
    </source>
</evidence>
<keyword evidence="9" id="KW-1035">Host cytoplasm</keyword>
<organism evidence="13 14">
    <name type="scientific">Yata virus</name>
    <dbReference type="NCBI Taxonomy" id="1272960"/>
    <lineage>
        <taxon>Viruses</taxon>
        <taxon>Riboviria</taxon>
        <taxon>Orthornavirae</taxon>
        <taxon>Negarnaviricota</taxon>
        <taxon>Haploviricotina</taxon>
        <taxon>Monjiviricetes</taxon>
        <taxon>Mononegavirales</taxon>
        <taxon>Rhabdoviridae</taxon>
        <taxon>Alpharhabdovirinae</taxon>
        <taxon>Ephemerovirus</taxon>
        <taxon>Ephemerovirus yata</taxon>
    </lineage>
</organism>
<gene>
    <name evidence="13" type="primary">N</name>
</gene>
<evidence type="ECO:0000256" key="1">
    <source>
        <dbReference type="ARBA" id="ARBA00004192"/>
    </source>
</evidence>
<dbReference type="OrthoDB" id="22890at10239"/>
<keyword evidence="14" id="KW-1185">Reference proteome</keyword>
<keyword evidence="5" id="KW-0167">Capsid protein</keyword>
<evidence type="ECO:0000256" key="4">
    <source>
        <dbReference type="ARBA" id="ARBA00022497"/>
    </source>
</evidence>
<dbReference type="SUPFAM" id="SSF140809">
    <property type="entry name" value="Rhabdovirus nucleoprotein-like"/>
    <property type="match status" value="1"/>
</dbReference>
<evidence type="ECO:0000259" key="12">
    <source>
        <dbReference type="Pfam" id="PF00945"/>
    </source>
</evidence>
<evidence type="ECO:0000313" key="14">
    <source>
        <dbReference type="Proteomes" id="UP000172221"/>
    </source>
</evidence>
<proteinExistence type="predicted"/>
<keyword evidence="10" id="KW-0687">Ribonucleoprotein</keyword>
<dbReference type="Pfam" id="PF00945">
    <property type="entry name" value="Rhabdo_ncap"/>
    <property type="match status" value="1"/>
</dbReference>
<sequence length="426" mass="48091">MFSALSGKPVAACMPHETIPPQYPADFFRNNKNTKPHIRIPMSELDLDRVRKFVHAGIIDRNKLKLPHAMRYLFLVLSKIKEKLDNDWKSFGVTIGLKDQDLDPFCMYVVHHDAGPQVDGTESTTVGPEDDDWMVMYLLGIYRLGRTQNDTHKGNLATRLLAQMKSLNPRTLNITNDDALQNIWVGNTDYCKLIAGVDMYFNRFKKSDFAYLRFGTIPSRFKDCASLLSIGHVCNLTGMTLEEYLGWIFVATVGREIESMMKEGNEVDQPFSYMPYMMEMGLSMKSPYSSAASPGVYTLAHIIGTLLFSERSKNARMVSENNLSNIRINAEIVAYVRARKGSLMKVFHKDKASLEAAQAVQEDNGSVDVLLGDLPAGNDPDEWFTTLEINQFELPHEIRTHTISESRKIGNTRAHTIGHHVATTFV</sequence>